<feature type="transmembrane region" description="Helical" evidence="1">
    <location>
        <begin position="131"/>
        <end position="161"/>
    </location>
</feature>
<dbReference type="Proteomes" id="UP000006073">
    <property type="component" value="Unassembled WGS sequence"/>
</dbReference>
<proteinExistence type="predicted"/>
<feature type="transmembrane region" description="Helical" evidence="1">
    <location>
        <begin position="215"/>
        <end position="238"/>
    </location>
</feature>
<keyword evidence="1" id="KW-0812">Transmembrane</keyword>
<name>S2DTG3_INDAL</name>
<organism evidence="2 3">
    <name type="scientific">Indibacter alkaliphilus (strain CCUG 57479 / KCTC 22604 / LW1)</name>
    <dbReference type="NCBI Taxonomy" id="1189612"/>
    <lineage>
        <taxon>Bacteria</taxon>
        <taxon>Pseudomonadati</taxon>
        <taxon>Bacteroidota</taxon>
        <taxon>Cytophagia</taxon>
        <taxon>Cytophagales</taxon>
        <taxon>Cyclobacteriaceae</taxon>
    </lineage>
</organism>
<dbReference type="InterPro" id="IPR046107">
    <property type="entry name" value="DUF6044"/>
</dbReference>
<dbReference type="RefSeq" id="WP_009035273.1">
    <property type="nucleotide sequence ID" value="NZ_ALWO02000038.1"/>
</dbReference>
<feature type="transmembrane region" description="Helical" evidence="1">
    <location>
        <begin position="365"/>
        <end position="383"/>
    </location>
</feature>
<dbReference type="OrthoDB" id="2349131at2"/>
<accession>S2DTG3</accession>
<keyword evidence="1" id="KW-0472">Membrane</keyword>
<gene>
    <name evidence="2" type="ORF">A33Q_3301</name>
</gene>
<dbReference type="EMBL" id="ALWO02000038">
    <property type="protein sequence ID" value="EOZ95381.1"/>
    <property type="molecule type" value="Genomic_DNA"/>
</dbReference>
<evidence type="ECO:0000313" key="2">
    <source>
        <dbReference type="EMBL" id="EOZ95381.1"/>
    </source>
</evidence>
<evidence type="ECO:0000256" key="1">
    <source>
        <dbReference type="SAM" id="Phobius"/>
    </source>
</evidence>
<feature type="transmembrane region" description="Helical" evidence="1">
    <location>
        <begin position="86"/>
        <end position="111"/>
    </location>
</feature>
<feature type="transmembrane region" description="Helical" evidence="1">
    <location>
        <begin position="274"/>
        <end position="292"/>
    </location>
</feature>
<evidence type="ECO:0000313" key="3">
    <source>
        <dbReference type="Proteomes" id="UP000006073"/>
    </source>
</evidence>
<keyword evidence="1" id="KW-1133">Transmembrane helix</keyword>
<keyword evidence="3" id="KW-1185">Reference proteome</keyword>
<feature type="transmembrane region" description="Helical" evidence="1">
    <location>
        <begin position="339"/>
        <end position="358"/>
    </location>
</feature>
<feature type="transmembrane region" description="Helical" evidence="1">
    <location>
        <begin position="173"/>
        <end position="203"/>
    </location>
</feature>
<dbReference type="Pfam" id="PF19510">
    <property type="entry name" value="DUF6044"/>
    <property type="match status" value="1"/>
</dbReference>
<feature type="transmembrane region" description="Helical" evidence="1">
    <location>
        <begin position="12"/>
        <end position="29"/>
    </location>
</feature>
<reference evidence="2 3" key="1">
    <citation type="journal article" date="2013" name="Genome Announc.">
        <title>Draft Genome Sequence of Indibacter alkaliphilus Strain LW1T, Isolated from Lonar Lake, a Haloalkaline Lake in the Buldana District of Maharashtra, India.</title>
        <authorList>
            <person name="Singh A."/>
            <person name="Kumar Jangir P."/>
            <person name="Sharma R."/>
            <person name="Singh A."/>
            <person name="Kumar Pinnaka A."/>
            <person name="Shivaji S."/>
        </authorList>
    </citation>
    <scope>NUCLEOTIDE SEQUENCE [LARGE SCALE GENOMIC DNA]</scope>
    <source>
        <strain evidence="3">CCUG 57479 / KCTC 22604 / LW1</strain>
    </source>
</reference>
<dbReference type="AlphaFoldDB" id="S2DTG3"/>
<dbReference type="eggNOG" id="ENOG502Z7KA">
    <property type="taxonomic scope" value="Bacteria"/>
</dbReference>
<feature type="transmembrane region" description="Helical" evidence="1">
    <location>
        <begin position="299"/>
        <end position="319"/>
    </location>
</feature>
<sequence>MRADEYDLKSTYLVHLILVLILIFLPYLWHGEGVKLIVQDNLDSNVSWYTSLKQQGKIYAPPWTKVDGMVISTPRFSYPSGLNIELSLYSIFSPFVAFALNKALIVIFAFFSMRFLLHTLEGRNGPNSQQIIWWSLVWMSLAFYPHRGVSIAGLPMVFALIHQIRLGEFRGRHIFLIVIYAFYSMFLLAVMYIWLVFAFWVIFWMIRDRKLHGRLWFFMFFWVLLYAIQDYHYIYYYFFQNDFVSHRSEMNYSQGLWNELNIWSLVKMGDHLGALYPHFMIFLLFGMLIAHFKKKRVSPYVLTFVFTFLSLVILVWAVSNLVGMDWIGRQIPVLKSINLMRFNHIFPFLIMGILGVIFTRMRLHYLKIMSITIIAVNILVYHYEWRYWLGNQTGFIEFRAPSYQEYYAKEQYDEIKEFIGKDYPFKLIGHINLPPAVSIYHGFRSVDGYLQNYDVAHKHKVGEVIENEIKRDEFLYSHFFDWGNKCYLLNTTYPDNYTAYKWQKFEAIEKLEFDFIKLKNDLGVSLIFSAIPVDVTQLQMLRKFEHSNSAWDIYVYEIDT</sequence>
<comment type="caution">
    <text evidence="2">The sequence shown here is derived from an EMBL/GenBank/DDBJ whole genome shotgun (WGS) entry which is preliminary data.</text>
</comment>
<dbReference type="STRING" id="1189612.A33Q_3301"/>
<protein>
    <submittedName>
        <fullName evidence="2">Uncharacterized protein</fullName>
    </submittedName>
</protein>